<evidence type="ECO:0000313" key="2">
    <source>
        <dbReference type="EMBL" id="TFK87410.1"/>
    </source>
</evidence>
<protein>
    <submittedName>
        <fullName evidence="2">Uncharacterized protein</fullName>
    </submittedName>
</protein>
<dbReference type="AlphaFoldDB" id="A0A5C3PGU2"/>
<accession>A0A5C3PGU2</accession>
<name>A0A5C3PGU2_9APHY</name>
<feature type="compositionally biased region" description="Polar residues" evidence="1">
    <location>
        <begin position="142"/>
        <end position="166"/>
    </location>
</feature>
<keyword evidence="3" id="KW-1185">Reference proteome</keyword>
<gene>
    <name evidence="2" type="ORF">K466DRAFT_599516</name>
</gene>
<proteinExistence type="predicted"/>
<feature type="compositionally biased region" description="Basic and acidic residues" evidence="1">
    <location>
        <begin position="106"/>
        <end position="124"/>
    </location>
</feature>
<reference evidence="2 3" key="1">
    <citation type="journal article" date="2019" name="Nat. Ecol. Evol.">
        <title>Megaphylogeny resolves global patterns of mushroom evolution.</title>
        <authorList>
            <person name="Varga T."/>
            <person name="Krizsan K."/>
            <person name="Foldi C."/>
            <person name="Dima B."/>
            <person name="Sanchez-Garcia M."/>
            <person name="Sanchez-Ramirez S."/>
            <person name="Szollosi G.J."/>
            <person name="Szarkandi J.G."/>
            <person name="Papp V."/>
            <person name="Albert L."/>
            <person name="Andreopoulos W."/>
            <person name="Angelini C."/>
            <person name="Antonin V."/>
            <person name="Barry K.W."/>
            <person name="Bougher N.L."/>
            <person name="Buchanan P."/>
            <person name="Buyck B."/>
            <person name="Bense V."/>
            <person name="Catcheside P."/>
            <person name="Chovatia M."/>
            <person name="Cooper J."/>
            <person name="Damon W."/>
            <person name="Desjardin D."/>
            <person name="Finy P."/>
            <person name="Geml J."/>
            <person name="Haridas S."/>
            <person name="Hughes K."/>
            <person name="Justo A."/>
            <person name="Karasinski D."/>
            <person name="Kautmanova I."/>
            <person name="Kiss B."/>
            <person name="Kocsube S."/>
            <person name="Kotiranta H."/>
            <person name="LaButti K.M."/>
            <person name="Lechner B.E."/>
            <person name="Liimatainen K."/>
            <person name="Lipzen A."/>
            <person name="Lukacs Z."/>
            <person name="Mihaltcheva S."/>
            <person name="Morgado L.N."/>
            <person name="Niskanen T."/>
            <person name="Noordeloos M.E."/>
            <person name="Ohm R.A."/>
            <person name="Ortiz-Santana B."/>
            <person name="Ovrebo C."/>
            <person name="Racz N."/>
            <person name="Riley R."/>
            <person name="Savchenko A."/>
            <person name="Shiryaev A."/>
            <person name="Soop K."/>
            <person name="Spirin V."/>
            <person name="Szebenyi C."/>
            <person name="Tomsovsky M."/>
            <person name="Tulloss R.E."/>
            <person name="Uehling J."/>
            <person name="Grigoriev I.V."/>
            <person name="Vagvolgyi C."/>
            <person name="Papp T."/>
            <person name="Martin F.M."/>
            <person name="Miettinen O."/>
            <person name="Hibbett D.S."/>
            <person name="Nagy L.G."/>
        </authorList>
    </citation>
    <scope>NUCLEOTIDE SEQUENCE [LARGE SCALE GENOMIC DNA]</scope>
    <source>
        <strain evidence="2 3">HHB13444</strain>
    </source>
</reference>
<dbReference type="Proteomes" id="UP000308197">
    <property type="component" value="Unassembled WGS sequence"/>
</dbReference>
<sequence length="449" mass="49712">MPLPYAATIAHVTMEYHGFQLPDFYSRTPTALALSLGVLALVVAATTTRVFAGKKQAADTVASDLQAQSPVAARSSHKPWIENSEYMQYLRAGKGIRKHEDVTRLAEKSRVASDPLRPKRDTTLRRTHGVRSSVASGPTLVSARTSASNPSKQNTATRKQSITRSNIPPPQRVPARATSVPEVHGTPKPTRRHDPLDDFPRFKHAYIKQRVVLNGRVRNLSVMSLDRAFYRQAQPFQVPVFRDGRIHILNLVYLDRAFYVRLDNATLQRQGRPSPRAPWPFILPPSRIHIENLLLPSGRLQRGEHPVRDQSHNPQTRGRMAEYLRWHLMIFARATPTLRATAGSDRKNPAGISTRPLLVKQSARTTEALRVHWQTVADIIAASKATAGGSSSSVVQPPSPPDPDALLEYLQTLPVMPTSQATVGGRKTSGISTRHGPRVVMQPRGLARA</sequence>
<organism evidence="2 3">
    <name type="scientific">Polyporus arcularius HHB13444</name>
    <dbReference type="NCBI Taxonomy" id="1314778"/>
    <lineage>
        <taxon>Eukaryota</taxon>
        <taxon>Fungi</taxon>
        <taxon>Dikarya</taxon>
        <taxon>Basidiomycota</taxon>
        <taxon>Agaricomycotina</taxon>
        <taxon>Agaricomycetes</taxon>
        <taxon>Polyporales</taxon>
        <taxon>Polyporaceae</taxon>
        <taxon>Polyporus</taxon>
    </lineage>
</organism>
<feature type="region of interest" description="Disordered" evidence="1">
    <location>
        <begin position="106"/>
        <end position="197"/>
    </location>
</feature>
<dbReference type="InParanoid" id="A0A5C3PGU2"/>
<dbReference type="EMBL" id="ML211155">
    <property type="protein sequence ID" value="TFK87410.1"/>
    <property type="molecule type" value="Genomic_DNA"/>
</dbReference>
<evidence type="ECO:0000313" key="3">
    <source>
        <dbReference type="Proteomes" id="UP000308197"/>
    </source>
</evidence>
<evidence type="ECO:0000256" key="1">
    <source>
        <dbReference type="SAM" id="MobiDB-lite"/>
    </source>
</evidence>